<dbReference type="Proteomes" id="UP000236319">
    <property type="component" value="Unassembled WGS sequence"/>
</dbReference>
<evidence type="ECO:0000313" key="2">
    <source>
        <dbReference type="Proteomes" id="UP000236319"/>
    </source>
</evidence>
<dbReference type="RefSeq" id="XP_028866546.1">
    <property type="nucleotide sequence ID" value="XM_029010713.1"/>
</dbReference>
<gene>
    <name evidence="1" type="ORF">BOVATA_017960</name>
</gene>
<organism evidence="1 2">
    <name type="scientific">Babesia ovata</name>
    <dbReference type="NCBI Taxonomy" id="189622"/>
    <lineage>
        <taxon>Eukaryota</taxon>
        <taxon>Sar</taxon>
        <taxon>Alveolata</taxon>
        <taxon>Apicomplexa</taxon>
        <taxon>Aconoidasida</taxon>
        <taxon>Piroplasmida</taxon>
        <taxon>Babesiidae</taxon>
        <taxon>Babesia</taxon>
    </lineage>
</organism>
<accession>A0A2H6KBC6</accession>
<comment type="caution">
    <text evidence="1">The sequence shown here is derived from an EMBL/GenBank/DDBJ whole genome shotgun (WGS) entry which is preliminary data.</text>
</comment>
<dbReference type="EMBL" id="BDSA01000002">
    <property type="protein sequence ID" value="GBE60303.1"/>
    <property type="molecule type" value="Genomic_DNA"/>
</dbReference>
<dbReference type="VEuPathDB" id="PiroplasmaDB:BOVATA_017960"/>
<reference evidence="1 2" key="1">
    <citation type="journal article" date="2017" name="BMC Genomics">
        <title>Whole-genome assembly of Babesia ovata and comparative genomics between closely related pathogens.</title>
        <authorList>
            <person name="Yamagishi J."/>
            <person name="Asada M."/>
            <person name="Hakimi H."/>
            <person name="Tanaka T.Q."/>
            <person name="Sugimoto C."/>
            <person name="Kawazu S."/>
        </authorList>
    </citation>
    <scope>NUCLEOTIDE SEQUENCE [LARGE SCALE GENOMIC DNA]</scope>
    <source>
        <strain evidence="1 2">Miyake</strain>
    </source>
</reference>
<name>A0A2H6KBC6_9APIC</name>
<proteinExistence type="predicted"/>
<keyword evidence="2" id="KW-1185">Reference proteome</keyword>
<dbReference type="AlphaFoldDB" id="A0A2H6KBC6"/>
<evidence type="ECO:0000313" key="1">
    <source>
        <dbReference type="EMBL" id="GBE60303.1"/>
    </source>
</evidence>
<protein>
    <submittedName>
        <fullName evidence="1">Anaerobic dimethyl sulfoxide reductase chain A, putative</fullName>
    </submittedName>
</protein>
<dbReference type="GeneID" id="39874073"/>
<sequence length="196" mass="21897">MLLDVLNFVRQGAPRGGLQTAKNLLEVIEVGVTGFKILSVQPTTDGSTQMGVVAVPTVRVPPRKLFPQRYVEFENTLLQPAFHYAVPEGTPAERFIILCQSLCDACQTCGTINLPTILWRSLTPLNLPNPVFNMPENSVKILRRFAALIFSKLPAKLPNRRINCTDFFVKRSLDMLVEVVNKLLICLIFNTVNNCI</sequence>